<name>A0A2P4X3F1_9STRA</name>
<proteinExistence type="predicted"/>
<gene>
    <name evidence="1" type="ORF">PHPALM_31102</name>
</gene>
<comment type="caution">
    <text evidence="1">The sequence shown here is derived from an EMBL/GenBank/DDBJ whole genome shotgun (WGS) entry which is preliminary data.</text>
</comment>
<dbReference type="Proteomes" id="UP000237271">
    <property type="component" value="Unassembled WGS sequence"/>
</dbReference>
<organism evidence="1 2">
    <name type="scientific">Phytophthora palmivora</name>
    <dbReference type="NCBI Taxonomy" id="4796"/>
    <lineage>
        <taxon>Eukaryota</taxon>
        <taxon>Sar</taxon>
        <taxon>Stramenopiles</taxon>
        <taxon>Oomycota</taxon>
        <taxon>Peronosporomycetes</taxon>
        <taxon>Peronosporales</taxon>
        <taxon>Peronosporaceae</taxon>
        <taxon>Phytophthora</taxon>
    </lineage>
</organism>
<protein>
    <submittedName>
        <fullName evidence="1">Uncharacterized protein</fullName>
    </submittedName>
</protein>
<sequence length="151" mass="17714">MSKRTGIEMWQELCSIYDGKMNPAMTAQKVYHIHANYTGLVYAQKGMVAIRKTARNYLEKKNQVWNKIDWCEKLRSPKTKFMNTTGQQTSRPEPKIIRYWCKCTRRFNQGIFHGLQSTEESEWNPTVSVFADRTNIRAEGFGTILLKKNDR</sequence>
<evidence type="ECO:0000313" key="1">
    <source>
        <dbReference type="EMBL" id="POM60082.1"/>
    </source>
</evidence>
<evidence type="ECO:0000313" key="2">
    <source>
        <dbReference type="Proteomes" id="UP000237271"/>
    </source>
</evidence>
<reference evidence="1 2" key="1">
    <citation type="journal article" date="2017" name="Genome Biol. Evol.">
        <title>Phytophthora megakarya and P. palmivora, closely related causal agents of cacao black pod rot, underwent increases in genome sizes and gene numbers by different mechanisms.</title>
        <authorList>
            <person name="Ali S.S."/>
            <person name="Shao J."/>
            <person name="Lary D.J."/>
            <person name="Kronmiller B."/>
            <person name="Shen D."/>
            <person name="Strem M.D."/>
            <person name="Amoako-Attah I."/>
            <person name="Akrofi A.Y."/>
            <person name="Begoude B.A."/>
            <person name="Ten Hoopen G.M."/>
            <person name="Coulibaly K."/>
            <person name="Kebe B.I."/>
            <person name="Melnick R.L."/>
            <person name="Guiltinan M.J."/>
            <person name="Tyler B.M."/>
            <person name="Meinhardt L.W."/>
            <person name="Bailey B.A."/>
        </authorList>
    </citation>
    <scope>NUCLEOTIDE SEQUENCE [LARGE SCALE GENOMIC DNA]</scope>
    <source>
        <strain evidence="2">sbr112.9</strain>
    </source>
</reference>
<accession>A0A2P4X3F1</accession>
<keyword evidence="2" id="KW-1185">Reference proteome</keyword>
<dbReference type="EMBL" id="NCKW01016944">
    <property type="protein sequence ID" value="POM60082.1"/>
    <property type="molecule type" value="Genomic_DNA"/>
</dbReference>
<dbReference type="AlphaFoldDB" id="A0A2P4X3F1"/>